<sequence length="506" mass="53411">MLERLTRPMTSRSEPQTTVDPGRFSQSWIAGGAYGSNEGLYEHFNPATGASIGRVEVAGAEAVDHAVAAARAAQPGWAALSKTERARIMMNFSALISRDVLMLAELEALEVGRPCNAAAGLIAAVPEMMRRYAGLADQISGDLFEASSARLAFARRRPRGVVAAIVPWNVPVLNVLIRAVPALMAGNTVVVKPSEYSPRAAVALAMIATEAGLPDGAFNVVIGLGQQAGQALAEHPGIDFLTFTGSTASGMAVTRASAMQSLKPVAVECGGKSAQILLDDIFEDGGIWPHIFVSAFWNSGQWCAAKTRLLVPASRLADTIAGLRAASSEFPVGDPFDPATALGPLANRVQHERVERYFEMARSSTSYVELDCPNRSAEKGGCFALPGIATEVPDNSPLLQEEIFGPLLSVQTFETVDDAIRIANSTNYGLSGALWTNDAHDSHKVSSEIVTGSLAVYSSARAARPALPDLGSLQYYEPQRQSGFGADGGLAGLHAYTTAQAVAFHN</sequence>
<protein>
    <submittedName>
        <fullName evidence="6">Aldehyde dehydrogenase family protein</fullName>
        <ecNumber evidence="6">1.2.1.-</ecNumber>
    </submittedName>
</protein>
<evidence type="ECO:0000256" key="1">
    <source>
        <dbReference type="ARBA" id="ARBA00023002"/>
    </source>
</evidence>
<evidence type="ECO:0000313" key="7">
    <source>
        <dbReference type="Proteomes" id="UP001160625"/>
    </source>
</evidence>
<dbReference type="PROSITE" id="PS00070">
    <property type="entry name" value="ALDEHYDE_DEHYDR_CYS"/>
    <property type="match status" value="1"/>
</dbReference>
<evidence type="ECO:0000256" key="3">
    <source>
        <dbReference type="RuleBase" id="RU003345"/>
    </source>
</evidence>
<dbReference type="PROSITE" id="PS00687">
    <property type="entry name" value="ALDEHYDE_DEHYDR_GLU"/>
    <property type="match status" value="1"/>
</dbReference>
<name>A0ABT6MZX6_9SPHN</name>
<dbReference type="InterPro" id="IPR029510">
    <property type="entry name" value="Ald_DH_CS_GLU"/>
</dbReference>
<dbReference type="RefSeq" id="WP_281042985.1">
    <property type="nucleotide sequence ID" value="NZ_JARYGZ010000001.1"/>
</dbReference>
<proteinExistence type="inferred from homology"/>
<dbReference type="GO" id="GO:0016491">
    <property type="term" value="F:oxidoreductase activity"/>
    <property type="evidence" value="ECO:0007669"/>
    <property type="project" value="UniProtKB-KW"/>
</dbReference>
<evidence type="ECO:0000259" key="5">
    <source>
        <dbReference type="Pfam" id="PF00171"/>
    </source>
</evidence>
<dbReference type="EMBL" id="JARYGZ010000001">
    <property type="protein sequence ID" value="MDH7637641.1"/>
    <property type="molecule type" value="Genomic_DNA"/>
</dbReference>
<evidence type="ECO:0000313" key="6">
    <source>
        <dbReference type="EMBL" id="MDH7637641.1"/>
    </source>
</evidence>
<feature type="active site" evidence="2">
    <location>
        <position position="268"/>
    </location>
</feature>
<dbReference type="EC" id="1.2.1.-" evidence="6"/>
<feature type="compositionally biased region" description="Polar residues" evidence="4">
    <location>
        <begin position="8"/>
        <end position="22"/>
    </location>
</feature>
<keyword evidence="1 3" id="KW-0560">Oxidoreductase</keyword>
<dbReference type="InterPro" id="IPR016163">
    <property type="entry name" value="Ald_DH_C"/>
</dbReference>
<evidence type="ECO:0000256" key="2">
    <source>
        <dbReference type="PROSITE-ProRule" id="PRU10007"/>
    </source>
</evidence>
<dbReference type="InterPro" id="IPR016160">
    <property type="entry name" value="Ald_DH_CS_CYS"/>
</dbReference>
<dbReference type="Pfam" id="PF00171">
    <property type="entry name" value="Aldedh"/>
    <property type="match status" value="1"/>
</dbReference>
<dbReference type="Gene3D" id="3.40.605.10">
    <property type="entry name" value="Aldehyde Dehydrogenase, Chain A, domain 1"/>
    <property type="match status" value="1"/>
</dbReference>
<dbReference type="InterPro" id="IPR016161">
    <property type="entry name" value="Ald_DH/histidinol_DH"/>
</dbReference>
<organism evidence="6 7">
    <name type="scientific">Sphingomonas oryzagri</name>
    <dbReference type="NCBI Taxonomy" id="3042314"/>
    <lineage>
        <taxon>Bacteria</taxon>
        <taxon>Pseudomonadati</taxon>
        <taxon>Pseudomonadota</taxon>
        <taxon>Alphaproteobacteria</taxon>
        <taxon>Sphingomonadales</taxon>
        <taxon>Sphingomonadaceae</taxon>
        <taxon>Sphingomonas</taxon>
    </lineage>
</organism>
<comment type="caution">
    <text evidence="6">The sequence shown here is derived from an EMBL/GenBank/DDBJ whole genome shotgun (WGS) entry which is preliminary data.</text>
</comment>
<dbReference type="Proteomes" id="UP001160625">
    <property type="component" value="Unassembled WGS sequence"/>
</dbReference>
<dbReference type="PANTHER" id="PTHR11699">
    <property type="entry name" value="ALDEHYDE DEHYDROGENASE-RELATED"/>
    <property type="match status" value="1"/>
</dbReference>
<comment type="similarity">
    <text evidence="3">Belongs to the aldehyde dehydrogenase family.</text>
</comment>
<dbReference type="InterPro" id="IPR016162">
    <property type="entry name" value="Ald_DH_N"/>
</dbReference>
<evidence type="ECO:0000256" key="4">
    <source>
        <dbReference type="SAM" id="MobiDB-lite"/>
    </source>
</evidence>
<reference evidence="6" key="1">
    <citation type="submission" date="2023-04" db="EMBL/GenBank/DDBJ databases">
        <title>Sphingomonas sp. MAHUQ-71 isolated from rice field.</title>
        <authorList>
            <person name="Huq M.A."/>
        </authorList>
    </citation>
    <scope>NUCLEOTIDE SEQUENCE</scope>
    <source>
        <strain evidence="6">MAHUQ-71</strain>
    </source>
</reference>
<keyword evidence="7" id="KW-1185">Reference proteome</keyword>
<dbReference type="CDD" id="cd07078">
    <property type="entry name" value="ALDH"/>
    <property type="match status" value="1"/>
</dbReference>
<accession>A0ABT6MZX6</accession>
<dbReference type="SUPFAM" id="SSF53720">
    <property type="entry name" value="ALDH-like"/>
    <property type="match status" value="1"/>
</dbReference>
<dbReference type="InterPro" id="IPR015590">
    <property type="entry name" value="Aldehyde_DH_dom"/>
</dbReference>
<gene>
    <name evidence="6" type="ORF">QGN17_02750</name>
</gene>
<dbReference type="Gene3D" id="3.40.309.10">
    <property type="entry name" value="Aldehyde Dehydrogenase, Chain A, domain 2"/>
    <property type="match status" value="1"/>
</dbReference>
<feature type="region of interest" description="Disordered" evidence="4">
    <location>
        <begin position="1"/>
        <end position="22"/>
    </location>
</feature>
<feature type="domain" description="Aldehyde dehydrogenase" evidence="5">
    <location>
        <begin position="40"/>
        <end position="502"/>
    </location>
</feature>